<dbReference type="AlphaFoldDB" id="A0A7I8VUQ1"/>
<accession>A0A7I8VUQ1</accession>
<keyword evidence="2" id="KW-1185">Reference proteome</keyword>
<evidence type="ECO:0000313" key="2">
    <source>
        <dbReference type="Proteomes" id="UP000549394"/>
    </source>
</evidence>
<reference evidence="1 2" key="1">
    <citation type="submission" date="2020-08" db="EMBL/GenBank/DDBJ databases">
        <authorList>
            <person name="Hejnol A."/>
        </authorList>
    </citation>
    <scope>NUCLEOTIDE SEQUENCE [LARGE SCALE GENOMIC DNA]</scope>
</reference>
<proteinExistence type="predicted"/>
<organism evidence="1 2">
    <name type="scientific">Dimorphilus gyrociliatus</name>
    <dbReference type="NCBI Taxonomy" id="2664684"/>
    <lineage>
        <taxon>Eukaryota</taxon>
        <taxon>Metazoa</taxon>
        <taxon>Spiralia</taxon>
        <taxon>Lophotrochozoa</taxon>
        <taxon>Annelida</taxon>
        <taxon>Polychaeta</taxon>
        <taxon>Polychaeta incertae sedis</taxon>
        <taxon>Dinophilidae</taxon>
        <taxon>Dimorphilus</taxon>
    </lineage>
</organism>
<name>A0A7I8VUQ1_9ANNE</name>
<comment type="caution">
    <text evidence="1">The sequence shown here is derived from an EMBL/GenBank/DDBJ whole genome shotgun (WGS) entry which is preliminary data.</text>
</comment>
<sequence>MDWNSIDIPWSGETRKLCQLLETKEPPFIARVALSNIGSFNAGYGPNTQLPIVFYKSRKRTHFIGKPLKCRGRKKEYYEFSLDCSDWYKIMHTSMDMTPSYSSCYDVHQDKKNSLFLLRSSCCGYKQSGNQLEELTLPAGILLKKSNVTTLQLLNCVIRRRDSQSNSMDNMQFLTFTHSSGNDIYTVYISFDDPCKMTPAPGKTNHPSVGAAYRLLQIRDANLPLNIRCVYGRAPVNKHLSETTRVYELTKKKKTYNITSFLFSEQGIYIMDIPVDINILFEIPENDDYKRSSQFLAFIKFIPGLSSNYKKKVKPIEIPYKRNSSFPFSKRGLLCAATHIAEITTPICRPECDIAEDINEKEQIRQNRYRASVVVKNTISTGSHNSATGHVNHLLEWLERYENDHYDSNENIYTALEKSSIDKDYYNSQAINKQNALYSKRQLQNETFRDLSHQAEVVDEKKEDVFKYIAFENYLMEEYLHILSWTVRQFITFKKREKFFTELKSIKKQTYYPKFPIADEKNWPIIKMKLTSLLNNYTYFEEMQFPNKIGDLEEAFTSKSPSEIMKWTSFYLAFRYCEKENAVYSRKRIGLNLAKKVIKFSLQCKNKKIFDFTYKKIMEIYK</sequence>
<gene>
    <name evidence="1" type="ORF">DGYR_LOCUS8206</name>
</gene>
<evidence type="ECO:0000313" key="1">
    <source>
        <dbReference type="EMBL" id="CAD5120050.1"/>
    </source>
</evidence>
<dbReference type="EMBL" id="CAJFCJ010000012">
    <property type="protein sequence ID" value="CAD5120050.1"/>
    <property type="molecule type" value="Genomic_DNA"/>
</dbReference>
<dbReference type="Proteomes" id="UP000549394">
    <property type="component" value="Unassembled WGS sequence"/>
</dbReference>
<protein>
    <submittedName>
        <fullName evidence="1">DgyrCDS8632</fullName>
    </submittedName>
</protein>